<dbReference type="PROSITE" id="PS51318">
    <property type="entry name" value="TAT"/>
    <property type="match status" value="1"/>
</dbReference>
<proteinExistence type="predicted"/>
<sequence>MVDAGQLPSRRSLVAGALAAGGLAALGRTTAFGAPSDRAASPRVLVATNEPWGTYHVRPLLPEIVRRGWDVRQLVPDLSQIAPDETVPVVTLDDDPDADLLVVTGATDWPADCVATFGRRVPLVATSLAYLNATEASRARELRDRLRLVTSSSPAEGRAFAAHLGTRRRVRVVGSPQTDTLPVPAPEPDTVLVLTSVTYPDQTGGAAPGTQLLLDAAAALEAAGKHILVGLHPREDPSLWSRYEISPVASLQASARAEAAIGIPGTVFPLIVAAGVPVVGCVDPALEIPEYLLRVCSSTITAASAAVQAVASAELPDAETLADVVGPVGGSSARLLDAWNLAARPRSVPAGASPLTL</sequence>
<protein>
    <submittedName>
        <fullName evidence="1">Uncharacterized protein</fullName>
    </submittedName>
</protein>
<name>A0A4R5CS62_9ACTN</name>
<evidence type="ECO:0000313" key="2">
    <source>
        <dbReference type="Proteomes" id="UP000294739"/>
    </source>
</evidence>
<organism evidence="1 2">
    <name type="scientific">Jiangella asiatica</name>
    <dbReference type="NCBI Taxonomy" id="2530372"/>
    <lineage>
        <taxon>Bacteria</taxon>
        <taxon>Bacillati</taxon>
        <taxon>Actinomycetota</taxon>
        <taxon>Actinomycetes</taxon>
        <taxon>Jiangellales</taxon>
        <taxon>Jiangellaceae</taxon>
        <taxon>Jiangella</taxon>
    </lineage>
</organism>
<keyword evidence="2" id="KW-1185">Reference proteome</keyword>
<comment type="caution">
    <text evidence="1">The sequence shown here is derived from an EMBL/GenBank/DDBJ whole genome shotgun (WGS) entry which is preliminary data.</text>
</comment>
<dbReference type="RefSeq" id="WP_131898590.1">
    <property type="nucleotide sequence ID" value="NZ_SMKZ01000037.1"/>
</dbReference>
<evidence type="ECO:0000313" key="1">
    <source>
        <dbReference type="EMBL" id="TDE02220.1"/>
    </source>
</evidence>
<dbReference type="InterPro" id="IPR006311">
    <property type="entry name" value="TAT_signal"/>
</dbReference>
<dbReference type="AlphaFoldDB" id="A0A4R5CS62"/>
<dbReference type="Proteomes" id="UP000294739">
    <property type="component" value="Unassembled WGS sequence"/>
</dbReference>
<reference evidence="1 2" key="1">
    <citation type="submission" date="2019-03" db="EMBL/GenBank/DDBJ databases">
        <title>Draft genome sequences of novel Actinobacteria.</title>
        <authorList>
            <person name="Sahin N."/>
            <person name="Ay H."/>
            <person name="Saygin H."/>
        </authorList>
    </citation>
    <scope>NUCLEOTIDE SEQUENCE [LARGE SCALE GENOMIC DNA]</scope>
    <source>
        <strain evidence="1 2">5K138</strain>
    </source>
</reference>
<gene>
    <name evidence="1" type="ORF">E1269_22120</name>
</gene>
<accession>A0A4R5CS62</accession>
<dbReference type="OrthoDB" id="5146343at2"/>
<dbReference type="InParanoid" id="A0A4R5CS62"/>
<dbReference type="EMBL" id="SMKZ01000037">
    <property type="protein sequence ID" value="TDE02220.1"/>
    <property type="molecule type" value="Genomic_DNA"/>
</dbReference>